<organism evidence="1 2">
    <name type="scientific">Streptomyces beihaiensis</name>
    <dbReference type="NCBI Taxonomy" id="2984495"/>
    <lineage>
        <taxon>Bacteria</taxon>
        <taxon>Bacillati</taxon>
        <taxon>Actinomycetota</taxon>
        <taxon>Actinomycetes</taxon>
        <taxon>Kitasatosporales</taxon>
        <taxon>Streptomycetaceae</taxon>
        <taxon>Streptomyces</taxon>
    </lineage>
</organism>
<reference evidence="1" key="1">
    <citation type="submission" date="2022-10" db="EMBL/GenBank/DDBJ databases">
        <title>Streptomyces beihaiensis sp. nov., a chitin degrading actinobacterium, isolated from shrimp pond soil.</title>
        <authorList>
            <person name="Xie J."/>
            <person name="Shen N."/>
        </authorList>
    </citation>
    <scope>NUCLEOTIDE SEQUENCE</scope>
    <source>
        <strain evidence="1">GXMU-J5</strain>
    </source>
</reference>
<sequence length="140" mass="14483">MTTTAPPTGTWRDLLLRQVATLPVRSLGTAAVTAAYRPWSAAQGGPGVLLFGCALVLAPWAAPGVDSRFTAPSGHWRHRLARRRPTLLAGLAVLLAAVGQAPGVGGQVRGAADRVSGGERRLVDRAHGGPAPATRLRRGS</sequence>
<dbReference type="Proteomes" id="UP001163064">
    <property type="component" value="Unassembled WGS sequence"/>
</dbReference>
<evidence type="ECO:0000313" key="1">
    <source>
        <dbReference type="EMBL" id="MCX3059894.1"/>
    </source>
</evidence>
<evidence type="ECO:0000313" key="2">
    <source>
        <dbReference type="Proteomes" id="UP001163064"/>
    </source>
</evidence>
<gene>
    <name evidence="1" type="ORF">OFY01_08990</name>
</gene>
<name>A0ABT3TS75_9ACTN</name>
<proteinExistence type="predicted"/>
<protein>
    <submittedName>
        <fullName evidence="1">Uncharacterized protein</fullName>
    </submittedName>
</protein>
<dbReference type="EMBL" id="JAPHNL010000073">
    <property type="protein sequence ID" value="MCX3059894.1"/>
    <property type="molecule type" value="Genomic_DNA"/>
</dbReference>
<comment type="caution">
    <text evidence="1">The sequence shown here is derived from an EMBL/GenBank/DDBJ whole genome shotgun (WGS) entry which is preliminary data.</text>
</comment>
<accession>A0ABT3TS75</accession>
<keyword evidence="2" id="KW-1185">Reference proteome</keyword>
<feature type="non-terminal residue" evidence="1">
    <location>
        <position position="140"/>
    </location>
</feature>